<dbReference type="PANTHER" id="PTHR38133">
    <property type="entry name" value="SLR1429 PROTEIN"/>
    <property type="match status" value="1"/>
</dbReference>
<evidence type="ECO:0000313" key="5">
    <source>
        <dbReference type="Proteomes" id="UP000294901"/>
    </source>
</evidence>
<keyword evidence="1" id="KW-0479">Metal-binding</keyword>
<evidence type="ECO:0000256" key="1">
    <source>
        <dbReference type="PROSITE-ProRule" id="PRU00325"/>
    </source>
</evidence>
<reference evidence="4 5" key="1">
    <citation type="submission" date="2019-03" db="EMBL/GenBank/DDBJ databases">
        <title>Sequencing the genomes of 1000 actinobacteria strains.</title>
        <authorList>
            <person name="Klenk H.-P."/>
        </authorList>
    </citation>
    <scope>NUCLEOTIDE SEQUENCE [LARGE SCALE GENOMIC DNA]</scope>
    <source>
        <strain evidence="4 5">DSM 43805</strain>
    </source>
</reference>
<gene>
    <name evidence="4" type="ORF">C8E87_6406</name>
</gene>
<dbReference type="PROSITE" id="PS50966">
    <property type="entry name" value="ZF_SWIM"/>
    <property type="match status" value="1"/>
</dbReference>
<dbReference type="Proteomes" id="UP000294901">
    <property type="component" value="Unassembled WGS sequence"/>
</dbReference>
<comment type="caution">
    <text evidence="4">The sequence shown here is derived from an EMBL/GenBank/DDBJ whole genome shotgun (WGS) entry which is preliminary data.</text>
</comment>
<feature type="region of interest" description="Disordered" evidence="2">
    <location>
        <begin position="223"/>
        <end position="254"/>
    </location>
</feature>
<protein>
    <submittedName>
        <fullName evidence="4">Putative Zn finger protein</fullName>
    </submittedName>
</protein>
<dbReference type="EMBL" id="SNWR01000001">
    <property type="protein sequence ID" value="TDO42631.1"/>
    <property type="molecule type" value="Genomic_DNA"/>
</dbReference>
<organism evidence="4 5">
    <name type="scientific">Paractinoplanes brasiliensis</name>
    <dbReference type="NCBI Taxonomy" id="52695"/>
    <lineage>
        <taxon>Bacteria</taxon>
        <taxon>Bacillati</taxon>
        <taxon>Actinomycetota</taxon>
        <taxon>Actinomycetes</taxon>
        <taxon>Micromonosporales</taxon>
        <taxon>Micromonosporaceae</taxon>
        <taxon>Paractinoplanes</taxon>
    </lineage>
</organism>
<accession>A0A4R6K377</accession>
<name>A0A4R6K377_9ACTN</name>
<sequence>MLPGAVVTELPVAFLGTFESLRMGPTFARGRRDERAGHVRSLTISSSLVVAQVRGPEDPRAVRARIAVRAFGASEWAALEAALAKEARFTAQLLDGRMPAGIGDVFAAAGLSLVPLSLDEVAMDCSCERWPMPCIHLAATCYALARSFQEDPFGAFAWRGRGRDELLSHLRELRSTLAVSAASAPASARPGGPASPGPSSSGADLGEQLGDVADFWGPAVPAAVPAGGRPGAMTRPDALLDQLDPPPLTDGGRPIVDVLRSAYLALPDEP</sequence>
<dbReference type="GO" id="GO:0008270">
    <property type="term" value="F:zinc ion binding"/>
    <property type="evidence" value="ECO:0007669"/>
    <property type="project" value="UniProtKB-KW"/>
</dbReference>
<dbReference type="InterPro" id="IPR007527">
    <property type="entry name" value="Znf_SWIM"/>
</dbReference>
<keyword evidence="1" id="KW-0863">Zinc-finger</keyword>
<evidence type="ECO:0000256" key="2">
    <source>
        <dbReference type="SAM" id="MobiDB-lite"/>
    </source>
</evidence>
<feature type="domain" description="SWIM-type" evidence="3">
    <location>
        <begin position="112"/>
        <end position="145"/>
    </location>
</feature>
<keyword evidence="5" id="KW-1185">Reference proteome</keyword>
<proteinExistence type="predicted"/>
<keyword evidence="1" id="KW-0862">Zinc</keyword>
<feature type="compositionally biased region" description="Low complexity" evidence="2">
    <location>
        <begin position="181"/>
        <end position="203"/>
    </location>
</feature>
<dbReference type="AlphaFoldDB" id="A0A4R6K377"/>
<feature type="region of interest" description="Disordered" evidence="2">
    <location>
        <begin position="181"/>
        <end position="208"/>
    </location>
</feature>
<evidence type="ECO:0000313" key="4">
    <source>
        <dbReference type="EMBL" id="TDO42631.1"/>
    </source>
</evidence>
<evidence type="ECO:0000259" key="3">
    <source>
        <dbReference type="PROSITE" id="PS50966"/>
    </source>
</evidence>
<dbReference type="PANTHER" id="PTHR38133:SF1">
    <property type="entry name" value="SLR1429 PROTEIN"/>
    <property type="match status" value="1"/>
</dbReference>